<accession>A0ABX3P440</accession>
<dbReference type="EMBL" id="LWBO01000002">
    <property type="protein sequence ID" value="OQP54117.1"/>
    <property type="molecule type" value="Genomic_DNA"/>
</dbReference>
<proteinExistence type="predicted"/>
<organism evidence="1 2">
    <name type="scientific">Niastella koreensis</name>
    <dbReference type="NCBI Taxonomy" id="354356"/>
    <lineage>
        <taxon>Bacteria</taxon>
        <taxon>Pseudomonadati</taxon>
        <taxon>Bacteroidota</taxon>
        <taxon>Chitinophagia</taxon>
        <taxon>Chitinophagales</taxon>
        <taxon>Chitinophagaceae</taxon>
        <taxon>Niastella</taxon>
    </lineage>
</organism>
<protein>
    <submittedName>
        <fullName evidence="1">Uncharacterized protein</fullName>
    </submittedName>
</protein>
<gene>
    <name evidence="1" type="ORF">A4D02_20785</name>
</gene>
<dbReference type="Proteomes" id="UP000192277">
    <property type="component" value="Unassembled WGS sequence"/>
</dbReference>
<name>A0ABX3P440_9BACT</name>
<comment type="caution">
    <text evidence="1">The sequence shown here is derived from an EMBL/GenBank/DDBJ whole genome shotgun (WGS) entry which is preliminary data.</text>
</comment>
<dbReference type="RefSeq" id="WP_014216519.1">
    <property type="nucleotide sequence ID" value="NZ_LWBO01000002.1"/>
</dbReference>
<evidence type="ECO:0000313" key="1">
    <source>
        <dbReference type="EMBL" id="OQP54117.1"/>
    </source>
</evidence>
<sequence length="73" mass="8511">MKRNNDQLSTLPATIESTTLRMVYKNEEVINETRTIAPEKETTPVKTSKKLFVTEPLPMFNDYKFKAKDYDPL</sequence>
<keyword evidence="2" id="KW-1185">Reference proteome</keyword>
<reference evidence="1 2" key="1">
    <citation type="submission" date="2016-04" db="EMBL/GenBank/DDBJ databases">
        <authorList>
            <person name="Chen L."/>
            <person name="Zhuang W."/>
            <person name="Wang G."/>
        </authorList>
    </citation>
    <scope>NUCLEOTIDE SEQUENCE [LARGE SCALE GENOMIC DNA]</scope>
    <source>
        <strain evidence="2">GR20</strain>
    </source>
</reference>
<evidence type="ECO:0000313" key="2">
    <source>
        <dbReference type="Proteomes" id="UP000192277"/>
    </source>
</evidence>